<dbReference type="EMBL" id="KI546117">
    <property type="protein sequence ID" value="EST44353.1"/>
    <property type="molecule type" value="Genomic_DNA"/>
</dbReference>
<proteinExistence type="predicted"/>
<dbReference type="AlphaFoldDB" id="V6LJ31"/>
<protein>
    <submittedName>
        <fullName evidence="1">Uncharacterized protein</fullName>
    </submittedName>
</protein>
<accession>V6LJ31</accession>
<gene>
    <name evidence="1" type="ORF">SS50377_15780</name>
</gene>
<reference evidence="1" key="1">
    <citation type="journal article" date="2014" name="PLoS Genet.">
        <title>The Genome of Spironucleus salmonicida Highlights a Fish Pathogen Adapted to Fluctuating Environments.</title>
        <authorList>
            <person name="Xu F."/>
            <person name="Jerlstrom-Hultqvist J."/>
            <person name="Einarsson E."/>
            <person name="Astvaldsson A."/>
            <person name="Svard S.G."/>
            <person name="Andersson J.O."/>
        </authorList>
    </citation>
    <scope>NUCLEOTIDE SEQUENCE</scope>
</reference>
<organism evidence="1">
    <name type="scientific">Spironucleus salmonicida</name>
    <dbReference type="NCBI Taxonomy" id="348837"/>
    <lineage>
        <taxon>Eukaryota</taxon>
        <taxon>Metamonada</taxon>
        <taxon>Diplomonadida</taxon>
        <taxon>Hexamitidae</taxon>
        <taxon>Hexamitinae</taxon>
        <taxon>Spironucleus</taxon>
    </lineage>
</organism>
<name>V6LJ31_9EUKA</name>
<evidence type="ECO:0000313" key="1">
    <source>
        <dbReference type="EMBL" id="EST44353.1"/>
    </source>
</evidence>
<dbReference type="VEuPathDB" id="GiardiaDB:SS50377_26253"/>
<sequence length="126" mass="14786">MDKKLIQDHWSRGKELRGIQNLLEWKYNCILLYNYMPRINVTVGKCLLQIKPRQLDFATATHFDRRKIQGTIRGIRYTSDSPITYQSQIAAIAYVPGNYSCQSSSLVYVCRQRYEQARQPVILTRL</sequence>